<dbReference type="GO" id="GO:0005509">
    <property type="term" value="F:calcium ion binding"/>
    <property type="evidence" value="ECO:0007669"/>
    <property type="project" value="InterPro"/>
</dbReference>
<dbReference type="RefSeq" id="WP_240590020.1">
    <property type="nucleotide sequence ID" value="NZ_JAKUDL010000001.1"/>
</dbReference>
<feature type="chain" id="PRO_5042527794" evidence="6">
    <location>
        <begin position="22"/>
        <end position="2254"/>
    </location>
</feature>
<keyword evidence="8" id="KW-1185">Reference proteome</keyword>
<dbReference type="Pfam" id="PF18884">
    <property type="entry name" value="TSP3_bac"/>
    <property type="match status" value="1"/>
</dbReference>
<feature type="region of interest" description="Disordered" evidence="5">
    <location>
        <begin position="1304"/>
        <end position="1549"/>
    </location>
</feature>
<feature type="region of interest" description="Disordered" evidence="5">
    <location>
        <begin position="835"/>
        <end position="936"/>
    </location>
</feature>
<dbReference type="Gene3D" id="2.60.40.2810">
    <property type="match status" value="1"/>
</dbReference>
<dbReference type="Pfam" id="PF17963">
    <property type="entry name" value="Big_9"/>
    <property type="match status" value="1"/>
</dbReference>
<feature type="compositionally biased region" description="Acidic residues" evidence="5">
    <location>
        <begin position="923"/>
        <end position="936"/>
    </location>
</feature>
<dbReference type="NCBIfam" id="TIGR03501">
    <property type="entry name" value="GlyGly_CTERM"/>
    <property type="match status" value="1"/>
</dbReference>
<keyword evidence="2" id="KW-0964">Secreted</keyword>
<gene>
    <name evidence="7" type="ORF">MJ923_04210</name>
</gene>
<dbReference type="SUPFAM" id="SSF103647">
    <property type="entry name" value="TSP type-3 repeat"/>
    <property type="match status" value="5"/>
</dbReference>
<proteinExistence type="predicted"/>
<feature type="compositionally biased region" description="Acidic residues" evidence="5">
    <location>
        <begin position="1352"/>
        <end position="1380"/>
    </location>
</feature>
<accession>A0AAJ1BF04</accession>
<comment type="caution">
    <text evidence="7">The sequence shown here is derived from an EMBL/GenBank/DDBJ whole genome shotgun (WGS) entry which is preliminary data.</text>
</comment>
<protein>
    <submittedName>
        <fullName evidence="7">Ig-like domain-containing protein</fullName>
    </submittedName>
</protein>
<dbReference type="NCBIfam" id="NF041766">
    <property type="entry name" value="choice_anch_U"/>
    <property type="match status" value="1"/>
</dbReference>
<sequence>MKRLLTMALVVGLCSSHSLFAASLTKQSVNFSGSAKDIGVVNDVDNLVFLQAINPSKPGFITQGNGEWGFATNDGSNTPDVTAIAMQFNGAPALLGIPAESGTLTIGANNEIADLWTQRVYARPVVFVSFEDPNLNNGVSIVPTAPITHGNQFLFDVRQTDSFAADLTGAKVHYLVAEEGWHRLADGRMLLISSAEVKHTGFSGKTIELGASFTDAVTVAQLQRPMLFKNSLGFRQLFNMEVYQGATVTSGVGDFDSIGLRLMQQNGVEATTSDTVYAGRIGFMVLGNLTALENDFHYVEDTNTNIRGGSYLTVPLANFRNFPHSAATSPLFNKAACAEDDDVQNFCAYLSMPVDMFSRSTFETPRIPYVNANYDPLQMERTLYSEFEGWDWEKVLEADIVHPTVDSSGAAITGALAQMHPNFVADRGWDHVIFGSDSHWHWFALYHFNSCTFDSVRTACTDYLPGQGIIDNDDLQWDASIAYQYLIDYSGWGHLPEVDLAQEIFVNHDFALRDSNFFAESLTAPKWASEQTVEYLYQDSLPTEDYGWNTGYYGRNSLFYNAFNSGPTAQTWMLHATNLMAYATEFWCDTCDGPIPEEVVEFFKLPLGDKGNFETINKAMIRVPSLVSEWEGWRDIGFKLWVKPFVSPLTKQLRDGDYLFANVIWAADATHFRWVRSATGTIDDAITIATDVFGYQAQHADGNNYVTMCMTYLDIERCGDWHYVGKLPYVTDVHIKTEQGVQAPIVGRPLIGNYTYFAPGSGNYDVESHSLYQWQYRVDGQWLDLSGSTAKEQMLIENIVGGTEVRFCITPRTLENVHGFEVCSPVVTVQADFDADGIGDSRDNDDDNDGKYDWEDAFPKDASEYLDTDGDGIGNNADTDDDNDGLSDDDEITLGSDPLNADTDGDGLVDSIDPRPTIYGDLPDFDNDGIADELDTDRDNDGVLDFLYAVENKPGLQTSLETGDVVVATFRWDDNPYQACTAHSITVTSNADSGPGTLRQAMADLCASDPYGDLNKISFNGAMTIQLESPLVITKGMQIDGNREVVIDGQNANTIFAAAITDRMLNTQFPHLKGLTLRNGAGQAYNAATNLNIETELDMQRQASAIHVRSSMFLNLDYVLIENMTAPAISGNNVQLYLENSLIANVSGLAPALVTASGQIALFSSTVYNSEGGVMSVGSTGSAQLRNSLLLKGPNGSTVCNVDTWEQQTASWVEDSECGITSTGYVELADPENGDYRPVPGSANIEAAETGELPADAVDLLGNARVMGPYNPDNPVEDGGPIYPQMDIGAIEYVYAGDFDGDGVADSEDAFPNDATETADSDSDGVGDNSDAFPNDPDEQLDTDLDGIGNNADEDDDGDNVADTDDAFPLDGTEWLDTDLDGIGNNADTDDDNDGVLDVNDALPLDPTETLDTDKDGIGNNADTDDDGDGVLDGDDAFPLDATEWLDADLDGIGNNADPDDDNDGVQDGNDAFPFDPAEALDTDLDGIGNNADTDDDNDGFADTDDAFPLDATEWLDTDGDGIGNNADPDDDNDGIADEDDPAPLDPNVGDTQKPVFAELTPLTFEASGAMTAVTLPEPVVSDNISVASISSDAATELALGEHVITWTATDGAGNTATAEQVVTIVDTTAPEFDALETLELNASGRLTDINPMLDYVAFDLVDGDVTAELVGSSELPSGAHQLELVATDSSGNSGTTELAVHILPQLKLTKRMTVEAGGSYAMPLQLTGDAPVYPVTIAYSLLVDGQAQANQSANIASGTEGELAISIPAGLSVNTALQVQIDSVSHAFVADANLATLVLTEQNLAPTFSADVQQQGVATRLLDPLSGEAQIVLAISDVNINDTHQVSWQVVGLAFSGTVATDGVTMSFNPGELSSGRYAVDITVTESNTAELLSTKRRIRFKVDALPDLSSTLDTDGDGIVDSLEGYGDSDGDGIADYLDNDVDGSRLPVNSSTEPMHTTAGVQLSLGNTASAMISSGAGLTMAELADSFADDSSAADSSDSHFSQATAVLDFTLSGAIQPGQSVGVVIPLPSGTTLPADAVYRKYTAEQGWYTFVEDSANSISSAQLNAAGECPQVEDASYEQGLVEGYQCVQLQLEDGGPNDADGIANGVIEDPGVIAVLSQNQLPLAVADSAETTDTQAIIINVLANDSDADGDSLTVTAAATENGVVEVLADNTLRYTPAVGFSGMATISYQIADGYGGEAAGEVSVTVSLTPVVVEPETPEPKSSGGSLPLWAVLLLSLTALRRQRRA</sequence>
<organism evidence="7 8">
    <name type="scientific">Shewanella zhuhaiensis</name>
    <dbReference type="NCBI Taxonomy" id="2919576"/>
    <lineage>
        <taxon>Bacteria</taxon>
        <taxon>Pseudomonadati</taxon>
        <taxon>Pseudomonadota</taxon>
        <taxon>Gammaproteobacteria</taxon>
        <taxon>Alteromonadales</taxon>
        <taxon>Shewanellaceae</taxon>
        <taxon>Shewanella</taxon>
    </lineage>
</organism>
<evidence type="ECO:0000313" key="7">
    <source>
        <dbReference type="EMBL" id="MCH4293506.1"/>
    </source>
</evidence>
<evidence type="ECO:0000256" key="4">
    <source>
        <dbReference type="ARBA" id="ARBA00022837"/>
    </source>
</evidence>
<evidence type="ECO:0000256" key="3">
    <source>
        <dbReference type="ARBA" id="ARBA00022729"/>
    </source>
</evidence>
<feature type="compositionally biased region" description="Acidic residues" evidence="5">
    <location>
        <begin position="1493"/>
        <end position="1520"/>
    </location>
</feature>
<feature type="compositionally biased region" description="Acidic residues" evidence="5">
    <location>
        <begin position="1423"/>
        <end position="1450"/>
    </location>
</feature>
<reference evidence="7 8" key="1">
    <citation type="submission" date="2022-02" db="EMBL/GenBank/DDBJ databases">
        <title>The genome sequence of Shewanella sp. 3B26.</title>
        <authorList>
            <person name="Du J."/>
        </authorList>
    </citation>
    <scope>NUCLEOTIDE SEQUENCE [LARGE SCALE GENOMIC DNA]</scope>
    <source>
        <strain evidence="7 8">3B26</strain>
    </source>
</reference>
<dbReference type="InterPro" id="IPR028974">
    <property type="entry name" value="TSP_type-3_rpt"/>
</dbReference>
<feature type="compositionally biased region" description="Basic and acidic residues" evidence="5">
    <location>
        <begin position="849"/>
        <end position="863"/>
    </location>
</feature>
<dbReference type="InterPro" id="IPR020008">
    <property type="entry name" value="GlyGly_CTERM"/>
</dbReference>
<evidence type="ECO:0000256" key="6">
    <source>
        <dbReference type="SAM" id="SignalP"/>
    </source>
</evidence>
<dbReference type="SUPFAM" id="SSF51126">
    <property type="entry name" value="Pectin lyase-like"/>
    <property type="match status" value="1"/>
</dbReference>
<dbReference type="EMBL" id="JAKUDL010000001">
    <property type="protein sequence ID" value="MCH4293506.1"/>
    <property type="molecule type" value="Genomic_DNA"/>
</dbReference>
<feature type="signal peptide" evidence="6">
    <location>
        <begin position="1"/>
        <end position="21"/>
    </location>
</feature>
<keyword evidence="3 6" id="KW-0732">Signal</keyword>
<name>A0AAJ1BF04_9GAMM</name>
<evidence type="ECO:0000256" key="1">
    <source>
        <dbReference type="ARBA" id="ARBA00004613"/>
    </source>
</evidence>
<dbReference type="Gene3D" id="3.30.420.430">
    <property type="match status" value="1"/>
</dbReference>
<feature type="compositionally biased region" description="Acidic residues" evidence="5">
    <location>
        <begin position="835"/>
        <end position="848"/>
    </location>
</feature>
<dbReference type="PANTHER" id="PTHR10199">
    <property type="entry name" value="THROMBOSPONDIN"/>
    <property type="match status" value="1"/>
</dbReference>
<evidence type="ECO:0000256" key="5">
    <source>
        <dbReference type="SAM" id="MobiDB-lite"/>
    </source>
</evidence>
<dbReference type="Gene3D" id="4.10.1080.10">
    <property type="entry name" value="TSP type-3 repeat"/>
    <property type="match status" value="3"/>
</dbReference>
<evidence type="ECO:0000313" key="8">
    <source>
        <dbReference type="Proteomes" id="UP001297581"/>
    </source>
</evidence>
<evidence type="ECO:0000256" key="2">
    <source>
        <dbReference type="ARBA" id="ARBA00022525"/>
    </source>
</evidence>
<dbReference type="InterPro" id="IPR011050">
    <property type="entry name" value="Pectin_lyase_fold/virulence"/>
</dbReference>
<dbReference type="Proteomes" id="UP001297581">
    <property type="component" value="Unassembled WGS sequence"/>
</dbReference>
<dbReference type="InterPro" id="IPR059100">
    <property type="entry name" value="TSP3_bac"/>
</dbReference>
<feature type="compositionally biased region" description="Acidic residues" evidence="5">
    <location>
        <begin position="878"/>
        <end position="892"/>
    </location>
</feature>
<feature type="compositionally biased region" description="Acidic residues" evidence="5">
    <location>
        <begin position="1336"/>
        <end position="1345"/>
    </location>
</feature>
<feature type="compositionally biased region" description="Acidic residues" evidence="5">
    <location>
        <begin position="1304"/>
        <end position="1325"/>
    </location>
</feature>
<feature type="compositionally biased region" description="Acidic residues" evidence="5">
    <location>
        <begin position="1528"/>
        <end position="1543"/>
    </location>
</feature>
<keyword evidence="4" id="KW-0106">Calcium</keyword>
<comment type="subcellular location">
    <subcellularLocation>
        <location evidence="1">Secreted</location>
    </subcellularLocation>
</comment>
<dbReference type="InterPro" id="IPR053784">
    <property type="entry name" value="Choice_anch_U_dom"/>
</dbReference>